<feature type="transmembrane region" description="Helical" evidence="1">
    <location>
        <begin position="61"/>
        <end position="81"/>
    </location>
</feature>
<keyword evidence="3" id="KW-1185">Reference proteome</keyword>
<keyword evidence="1" id="KW-0812">Transmembrane</keyword>
<accession>A0ABW1RYX6</accession>
<dbReference type="Proteomes" id="UP001596282">
    <property type="component" value="Unassembled WGS sequence"/>
</dbReference>
<reference evidence="3" key="1">
    <citation type="journal article" date="2019" name="Int. J. Syst. Evol. Microbiol.">
        <title>The Global Catalogue of Microorganisms (GCM) 10K type strain sequencing project: providing services to taxonomists for standard genome sequencing and annotation.</title>
        <authorList>
            <consortium name="The Broad Institute Genomics Platform"/>
            <consortium name="The Broad Institute Genome Sequencing Center for Infectious Disease"/>
            <person name="Wu L."/>
            <person name="Ma J."/>
        </authorList>
    </citation>
    <scope>NUCLEOTIDE SEQUENCE [LARGE SCALE GENOMIC DNA]</scope>
    <source>
        <strain evidence="3">CCM 8933</strain>
    </source>
</reference>
<sequence length="127" mass="14452">MKKVLQYAISGIGYGSFAYLIVLLFNIQLTRPTAANILSILLMSAGIGLLALIFEGDWLPELALVGIHLLGSLGLVMAMIWYNDWTFGPLFWLVFIALYIVIWALVRLNRYLQVEKINQKLKQRRLP</sequence>
<feature type="transmembrane region" description="Helical" evidence="1">
    <location>
        <begin position="7"/>
        <end position="27"/>
    </location>
</feature>
<organism evidence="2 3">
    <name type="scientific">Lactiplantibacillus daowaiensis</name>
    <dbReference type="NCBI Taxonomy" id="2559918"/>
    <lineage>
        <taxon>Bacteria</taxon>
        <taxon>Bacillati</taxon>
        <taxon>Bacillota</taxon>
        <taxon>Bacilli</taxon>
        <taxon>Lactobacillales</taxon>
        <taxon>Lactobacillaceae</taxon>
        <taxon>Lactiplantibacillus</taxon>
    </lineage>
</organism>
<protein>
    <submittedName>
        <fullName evidence="2">DUF3021 domain-containing protein</fullName>
    </submittedName>
</protein>
<feature type="transmembrane region" description="Helical" evidence="1">
    <location>
        <begin position="33"/>
        <end position="54"/>
    </location>
</feature>
<keyword evidence="1" id="KW-1133">Transmembrane helix</keyword>
<dbReference type="EMBL" id="JBHSSC010000015">
    <property type="protein sequence ID" value="MFC6180697.1"/>
    <property type="molecule type" value="Genomic_DNA"/>
</dbReference>
<gene>
    <name evidence="2" type="ORF">ACFP5Y_05645</name>
</gene>
<dbReference type="RefSeq" id="WP_171001508.1">
    <property type="nucleotide sequence ID" value="NZ_BJDJ01000025.1"/>
</dbReference>
<evidence type="ECO:0000313" key="2">
    <source>
        <dbReference type="EMBL" id="MFC6180697.1"/>
    </source>
</evidence>
<evidence type="ECO:0000256" key="1">
    <source>
        <dbReference type="SAM" id="Phobius"/>
    </source>
</evidence>
<keyword evidence="1" id="KW-0472">Membrane</keyword>
<feature type="transmembrane region" description="Helical" evidence="1">
    <location>
        <begin position="87"/>
        <end position="106"/>
    </location>
</feature>
<comment type="caution">
    <text evidence="2">The sequence shown here is derived from an EMBL/GenBank/DDBJ whole genome shotgun (WGS) entry which is preliminary data.</text>
</comment>
<proteinExistence type="predicted"/>
<dbReference type="InterPro" id="IPR021560">
    <property type="entry name" value="DUF3021"/>
</dbReference>
<name>A0ABW1RYX6_9LACO</name>
<dbReference type="Pfam" id="PF11457">
    <property type="entry name" value="DUF3021"/>
    <property type="match status" value="1"/>
</dbReference>
<evidence type="ECO:0000313" key="3">
    <source>
        <dbReference type="Proteomes" id="UP001596282"/>
    </source>
</evidence>